<feature type="transmembrane region" description="Helical" evidence="1">
    <location>
        <begin position="50"/>
        <end position="69"/>
    </location>
</feature>
<protein>
    <submittedName>
        <fullName evidence="2">Uncharacterized protein</fullName>
    </submittedName>
</protein>
<keyword evidence="1" id="KW-0472">Membrane</keyword>
<keyword evidence="1" id="KW-1133">Transmembrane helix</keyword>
<name>A0A0M5L0E4_9ACTN</name>
<sequence length="143" mass="14757">MLLIALGAALHVSALFLAPVTVVQPIGVLAVPLSVLLASRIHDYRISSPVWLAASITVAGLVSFTVLSTHFSNEESEGVDALLTLITIGVCCFIAGALFAVGRRVSCAFRSLALASGGAVLFGLTSALLKSLFVWLNFDGSAA</sequence>
<organism evidence="2 3">
    <name type="scientific">Lawsonella clevelandensis</name>
    <dbReference type="NCBI Taxonomy" id="1528099"/>
    <lineage>
        <taxon>Bacteria</taxon>
        <taxon>Bacillati</taxon>
        <taxon>Actinomycetota</taxon>
        <taxon>Actinomycetes</taxon>
        <taxon>Mycobacteriales</taxon>
        <taxon>Lawsonellaceae</taxon>
        <taxon>Lawsonella</taxon>
    </lineage>
</organism>
<proteinExistence type="predicted"/>
<gene>
    <name evidence="2" type="ORF">AL705_02750</name>
</gene>
<dbReference type="Proteomes" id="UP000068137">
    <property type="component" value="Chromosome"/>
</dbReference>
<keyword evidence="1" id="KW-0812">Transmembrane</keyword>
<accession>A0A0M5L0E4</accession>
<dbReference type="KEGG" id="cbq:AL705_02750"/>
<evidence type="ECO:0000313" key="3">
    <source>
        <dbReference type="Proteomes" id="UP000068137"/>
    </source>
</evidence>
<feature type="transmembrane region" description="Helical" evidence="1">
    <location>
        <begin position="113"/>
        <end position="136"/>
    </location>
</feature>
<evidence type="ECO:0000256" key="1">
    <source>
        <dbReference type="SAM" id="Phobius"/>
    </source>
</evidence>
<dbReference type="STRING" id="1528099.AL705_02750"/>
<feature type="transmembrane region" description="Helical" evidence="1">
    <location>
        <begin position="12"/>
        <end position="38"/>
    </location>
</feature>
<dbReference type="EMBL" id="CP012390">
    <property type="protein sequence ID" value="ALE18759.1"/>
    <property type="molecule type" value="Genomic_DNA"/>
</dbReference>
<dbReference type="PANTHER" id="PTHR40761:SF1">
    <property type="entry name" value="CONSERVED INTEGRAL MEMBRANE ALANINE VALINE AND LEUCINE RICH PROTEIN-RELATED"/>
    <property type="match status" value="1"/>
</dbReference>
<dbReference type="RefSeq" id="WP_053961704.1">
    <property type="nucleotide sequence ID" value="NZ_CP012390.1"/>
</dbReference>
<feature type="transmembrane region" description="Helical" evidence="1">
    <location>
        <begin position="81"/>
        <end position="101"/>
    </location>
</feature>
<dbReference type="PANTHER" id="PTHR40761">
    <property type="entry name" value="CONSERVED INTEGRAL MEMBRANE ALANINE VALINE AND LEUCINE RICH PROTEIN-RELATED"/>
    <property type="match status" value="1"/>
</dbReference>
<dbReference type="AlphaFoldDB" id="A0A0M5L0E4"/>
<reference evidence="2 3" key="1">
    <citation type="journal article" date="2015" name="Genome Announc.">
        <title>Complete Genome Sequences for Two Strains of a Novel Fastidious, Partially Acid-Fast, Gram-Positive Corynebacterineae Bacterium, Derived from Human Clinical Samples.</title>
        <authorList>
            <person name="Nicholson A.C."/>
            <person name="Bell M."/>
            <person name="Humrighouse B.W."/>
            <person name="McQuiston J.R."/>
        </authorList>
    </citation>
    <scope>NUCLEOTIDE SEQUENCE [LARGE SCALE GENOMIC DNA]</scope>
    <source>
        <strain evidence="2 3">X1698</strain>
    </source>
</reference>
<evidence type="ECO:0000313" key="2">
    <source>
        <dbReference type="EMBL" id="ALE18759.1"/>
    </source>
</evidence>